<comment type="subcellular location">
    <subcellularLocation>
        <location evidence="2">Cell membrane</location>
    </subcellularLocation>
</comment>
<dbReference type="Proteomes" id="UP001442841">
    <property type="component" value="Chromosome"/>
</dbReference>
<dbReference type="SUPFAM" id="SSF47384">
    <property type="entry name" value="Homodimeric domain of signal transducing histidine kinase"/>
    <property type="match status" value="1"/>
</dbReference>
<proteinExistence type="predicted"/>
<evidence type="ECO:0000313" key="16">
    <source>
        <dbReference type="Proteomes" id="UP001442841"/>
    </source>
</evidence>
<reference evidence="15 16" key="1">
    <citation type="submission" date="2024-04" db="EMBL/GenBank/DDBJ databases">
        <title>Isolation of an actinomycete strain from pig manure.</title>
        <authorList>
            <person name="Gong T."/>
            <person name="Yu Z."/>
            <person name="An M."/>
            <person name="Wei C."/>
            <person name="Yang W."/>
            <person name="Liu L."/>
        </authorList>
    </citation>
    <scope>NUCLEOTIDE SEQUENCE [LARGE SCALE GENOMIC DNA]</scope>
    <source>
        <strain evidence="15 16">ZF39</strain>
    </source>
</reference>
<keyword evidence="9" id="KW-0902">Two-component regulatory system</keyword>
<dbReference type="InterPro" id="IPR003661">
    <property type="entry name" value="HisK_dim/P_dom"/>
</dbReference>
<dbReference type="PROSITE" id="PS50109">
    <property type="entry name" value="HIS_KIN"/>
    <property type="match status" value="1"/>
</dbReference>
<dbReference type="CDD" id="cd06225">
    <property type="entry name" value="HAMP"/>
    <property type="match status" value="1"/>
</dbReference>
<dbReference type="Pfam" id="PF00672">
    <property type="entry name" value="HAMP"/>
    <property type="match status" value="1"/>
</dbReference>
<dbReference type="CDD" id="cd00082">
    <property type="entry name" value="HisKA"/>
    <property type="match status" value="1"/>
</dbReference>
<feature type="region of interest" description="Disordered" evidence="11">
    <location>
        <begin position="457"/>
        <end position="480"/>
    </location>
</feature>
<evidence type="ECO:0000256" key="5">
    <source>
        <dbReference type="ARBA" id="ARBA00022679"/>
    </source>
</evidence>
<dbReference type="Gene3D" id="1.10.287.130">
    <property type="match status" value="1"/>
</dbReference>
<evidence type="ECO:0000256" key="2">
    <source>
        <dbReference type="ARBA" id="ARBA00004236"/>
    </source>
</evidence>
<keyword evidence="10 12" id="KW-0472">Membrane</keyword>
<dbReference type="InterPro" id="IPR036097">
    <property type="entry name" value="HisK_dim/P_sf"/>
</dbReference>
<evidence type="ECO:0000256" key="11">
    <source>
        <dbReference type="SAM" id="MobiDB-lite"/>
    </source>
</evidence>
<dbReference type="SUPFAM" id="SSF158472">
    <property type="entry name" value="HAMP domain-like"/>
    <property type="match status" value="1"/>
</dbReference>
<organism evidence="15 16">
    <name type="scientific">Ammonicoccus fulvus</name>
    <dbReference type="NCBI Taxonomy" id="3138240"/>
    <lineage>
        <taxon>Bacteria</taxon>
        <taxon>Bacillati</taxon>
        <taxon>Actinomycetota</taxon>
        <taxon>Actinomycetes</taxon>
        <taxon>Propionibacteriales</taxon>
        <taxon>Propionibacteriaceae</taxon>
        <taxon>Ammonicoccus</taxon>
    </lineage>
</organism>
<dbReference type="PROSITE" id="PS50885">
    <property type="entry name" value="HAMP"/>
    <property type="match status" value="1"/>
</dbReference>
<feature type="transmembrane region" description="Helical" evidence="12">
    <location>
        <begin position="172"/>
        <end position="194"/>
    </location>
</feature>
<dbReference type="SMART" id="SM00387">
    <property type="entry name" value="HATPase_c"/>
    <property type="match status" value="1"/>
</dbReference>
<protein>
    <recommendedName>
        <fullName evidence="3">histidine kinase</fullName>
        <ecNumber evidence="3">2.7.13.3</ecNumber>
    </recommendedName>
</protein>
<dbReference type="SMART" id="SM00304">
    <property type="entry name" value="HAMP"/>
    <property type="match status" value="1"/>
</dbReference>
<dbReference type="InterPro" id="IPR036890">
    <property type="entry name" value="HATPase_C_sf"/>
</dbReference>
<dbReference type="PANTHER" id="PTHR45436:SF5">
    <property type="entry name" value="SENSOR HISTIDINE KINASE TRCS"/>
    <property type="match status" value="1"/>
</dbReference>
<evidence type="ECO:0000256" key="3">
    <source>
        <dbReference type="ARBA" id="ARBA00012438"/>
    </source>
</evidence>
<evidence type="ECO:0000313" key="15">
    <source>
        <dbReference type="EMBL" id="XAN08130.1"/>
    </source>
</evidence>
<evidence type="ECO:0000259" key="14">
    <source>
        <dbReference type="PROSITE" id="PS50885"/>
    </source>
</evidence>
<dbReference type="Gene3D" id="6.10.340.10">
    <property type="match status" value="1"/>
</dbReference>
<dbReference type="PANTHER" id="PTHR45436">
    <property type="entry name" value="SENSOR HISTIDINE KINASE YKOH"/>
    <property type="match status" value="1"/>
</dbReference>
<evidence type="ECO:0000256" key="1">
    <source>
        <dbReference type="ARBA" id="ARBA00000085"/>
    </source>
</evidence>
<name>A0ABZ3FQZ1_9ACTN</name>
<dbReference type="InterPro" id="IPR003594">
    <property type="entry name" value="HATPase_dom"/>
</dbReference>
<dbReference type="GO" id="GO:0016301">
    <property type="term" value="F:kinase activity"/>
    <property type="evidence" value="ECO:0007669"/>
    <property type="project" value="UniProtKB-KW"/>
</dbReference>
<evidence type="ECO:0000256" key="12">
    <source>
        <dbReference type="SAM" id="Phobius"/>
    </source>
</evidence>
<sequence>MTVRTRVLVAVSFLSLLALLLAGFVAYALERQRIDNSVDDLLKQRHASVEALIGRATDPTTGARITTTRAMLRASMQLVQAGPNEGSVAMIGDRVAWTAPVGVRLRPENDQQLLAAIRATDPTQVLAATVDTQQASYRVIVIPVGMAGDPEVGKFAWAVNASAEHAELQRSYQTYVVVGLLALMVVGLVAWLLIGQLLEPIKLLRETAQEITETDLSRRIPVRGNDDLAQLTLTVNAMLGRLENTFAAQRELYDDVGHELKTPLTVLRGHMEVMNVRDPDDVAATRRRVISEVDRMARLVEDLITLAKSERPDFVRLQPVDVAALTDEVLAKATALGPRRWTLEDLADVRVLADPQRISQALLELARNAVKFSEPGSRIAIGSAADDKLVWLWVRDEGAGIDPAEQMRVRERFTRAGDRTIEGSGLGLAIVSSIAEAHDGKLRISSTPGVGSTFTLEMPRNTPPDEPLGTALPELQEEVL</sequence>
<keyword evidence="5" id="KW-0808">Transferase</keyword>
<evidence type="ECO:0000256" key="7">
    <source>
        <dbReference type="ARBA" id="ARBA00022777"/>
    </source>
</evidence>
<keyword evidence="7 15" id="KW-0418">Kinase</keyword>
<dbReference type="SUPFAM" id="SSF55874">
    <property type="entry name" value="ATPase domain of HSP90 chaperone/DNA topoisomerase II/histidine kinase"/>
    <property type="match status" value="1"/>
</dbReference>
<dbReference type="EMBL" id="CP154795">
    <property type="protein sequence ID" value="XAN08130.1"/>
    <property type="molecule type" value="Genomic_DNA"/>
</dbReference>
<keyword evidence="8 12" id="KW-1133">Transmembrane helix</keyword>
<dbReference type="Gene3D" id="3.30.565.10">
    <property type="entry name" value="Histidine kinase-like ATPase, C-terminal domain"/>
    <property type="match status" value="1"/>
</dbReference>
<dbReference type="InterPro" id="IPR050428">
    <property type="entry name" value="TCS_sensor_his_kinase"/>
</dbReference>
<feature type="domain" description="HAMP" evidence="14">
    <location>
        <begin position="195"/>
        <end position="247"/>
    </location>
</feature>
<evidence type="ECO:0000256" key="4">
    <source>
        <dbReference type="ARBA" id="ARBA00022553"/>
    </source>
</evidence>
<evidence type="ECO:0000256" key="9">
    <source>
        <dbReference type="ARBA" id="ARBA00023012"/>
    </source>
</evidence>
<dbReference type="InterPro" id="IPR003660">
    <property type="entry name" value="HAMP_dom"/>
</dbReference>
<dbReference type="Pfam" id="PF02518">
    <property type="entry name" value="HATPase_c"/>
    <property type="match status" value="1"/>
</dbReference>
<dbReference type="InterPro" id="IPR005467">
    <property type="entry name" value="His_kinase_dom"/>
</dbReference>
<comment type="catalytic activity">
    <reaction evidence="1">
        <text>ATP + protein L-histidine = ADP + protein N-phospho-L-histidine.</text>
        <dbReference type="EC" id="2.7.13.3"/>
    </reaction>
</comment>
<evidence type="ECO:0000256" key="10">
    <source>
        <dbReference type="ARBA" id="ARBA00023136"/>
    </source>
</evidence>
<dbReference type="Pfam" id="PF00512">
    <property type="entry name" value="HisKA"/>
    <property type="match status" value="1"/>
</dbReference>
<keyword evidence="16" id="KW-1185">Reference proteome</keyword>
<keyword evidence="6 12" id="KW-0812">Transmembrane</keyword>
<evidence type="ECO:0000256" key="6">
    <source>
        <dbReference type="ARBA" id="ARBA00022692"/>
    </source>
</evidence>
<accession>A0ABZ3FQZ1</accession>
<evidence type="ECO:0000259" key="13">
    <source>
        <dbReference type="PROSITE" id="PS50109"/>
    </source>
</evidence>
<dbReference type="InterPro" id="IPR004358">
    <property type="entry name" value="Sig_transdc_His_kin-like_C"/>
</dbReference>
<keyword evidence="4" id="KW-0597">Phosphoprotein</keyword>
<dbReference type="EC" id="2.7.13.3" evidence="3"/>
<gene>
    <name evidence="15" type="ORF">AADG42_12735</name>
</gene>
<evidence type="ECO:0000256" key="8">
    <source>
        <dbReference type="ARBA" id="ARBA00022989"/>
    </source>
</evidence>
<feature type="domain" description="Histidine kinase" evidence="13">
    <location>
        <begin position="255"/>
        <end position="462"/>
    </location>
</feature>
<dbReference type="RefSeq" id="WP_425309586.1">
    <property type="nucleotide sequence ID" value="NZ_CP154795.1"/>
</dbReference>
<dbReference type="PRINTS" id="PR00344">
    <property type="entry name" value="BCTRLSENSOR"/>
</dbReference>
<dbReference type="SMART" id="SM00388">
    <property type="entry name" value="HisKA"/>
    <property type="match status" value="1"/>
</dbReference>